<evidence type="ECO:0000256" key="8">
    <source>
        <dbReference type="ARBA" id="ARBA00023033"/>
    </source>
</evidence>
<dbReference type="OMA" id="TDTYRWP"/>
<evidence type="ECO:0000256" key="1">
    <source>
        <dbReference type="ARBA" id="ARBA00001971"/>
    </source>
</evidence>
<dbReference type="Gene3D" id="1.10.630.10">
    <property type="entry name" value="Cytochrome P450"/>
    <property type="match status" value="1"/>
</dbReference>
<comment type="cofactor">
    <cofactor evidence="1 9">
        <name>heme</name>
        <dbReference type="ChEBI" id="CHEBI:30413"/>
    </cofactor>
</comment>
<evidence type="ECO:0000256" key="5">
    <source>
        <dbReference type="ARBA" id="ARBA00022723"/>
    </source>
</evidence>
<keyword evidence="12" id="KW-1185">Reference proteome</keyword>
<dbReference type="OrthoDB" id="1470350at2759"/>
<dbReference type="PRINTS" id="PR00385">
    <property type="entry name" value="P450"/>
</dbReference>
<dbReference type="GO" id="GO:0016705">
    <property type="term" value="F:oxidoreductase activity, acting on paired donors, with incorporation or reduction of molecular oxygen"/>
    <property type="evidence" value="ECO:0007669"/>
    <property type="project" value="InterPro"/>
</dbReference>
<dbReference type="SUPFAM" id="SSF48264">
    <property type="entry name" value="Cytochrome P450"/>
    <property type="match status" value="1"/>
</dbReference>
<dbReference type="InterPro" id="IPR017972">
    <property type="entry name" value="Cyt_P450_CS"/>
</dbReference>
<evidence type="ECO:0000256" key="7">
    <source>
        <dbReference type="ARBA" id="ARBA00023004"/>
    </source>
</evidence>
<evidence type="ECO:0000256" key="10">
    <source>
        <dbReference type="RuleBase" id="RU000461"/>
    </source>
</evidence>
<dbReference type="Pfam" id="PF00067">
    <property type="entry name" value="p450"/>
    <property type="match status" value="1"/>
</dbReference>
<evidence type="ECO:0000256" key="3">
    <source>
        <dbReference type="ARBA" id="ARBA00010617"/>
    </source>
</evidence>
<dbReference type="InterPro" id="IPR001128">
    <property type="entry name" value="Cyt_P450"/>
</dbReference>
<feature type="binding site" description="axial binding residue" evidence="9">
    <location>
        <position position="209"/>
    </location>
    <ligand>
        <name>heme</name>
        <dbReference type="ChEBI" id="CHEBI:30413"/>
    </ligand>
    <ligandPart>
        <name>Fe</name>
        <dbReference type="ChEBI" id="CHEBI:18248"/>
    </ligandPart>
</feature>
<dbReference type="PANTHER" id="PTHR24305:SF166">
    <property type="entry name" value="CYTOCHROME P450 12A4, MITOCHONDRIAL-RELATED"/>
    <property type="match status" value="1"/>
</dbReference>
<dbReference type="STRING" id="1858805.M5G1Q3"/>
<dbReference type="InterPro" id="IPR002401">
    <property type="entry name" value="Cyt_P450_E_grp-I"/>
</dbReference>
<proteinExistence type="inferred from homology"/>
<dbReference type="PROSITE" id="PS00086">
    <property type="entry name" value="CYTOCHROME_P450"/>
    <property type="match status" value="1"/>
</dbReference>
<keyword evidence="8 10" id="KW-0503">Monooxygenase</keyword>
<dbReference type="InterPro" id="IPR050121">
    <property type="entry name" value="Cytochrome_P450_monoxygenase"/>
</dbReference>
<dbReference type="InterPro" id="IPR036396">
    <property type="entry name" value="Cyt_P450_sf"/>
</dbReference>
<dbReference type="EMBL" id="JH795868">
    <property type="protein sequence ID" value="EJT99806.1"/>
    <property type="molecule type" value="Genomic_DNA"/>
</dbReference>
<reference evidence="11 12" key="1">
    <citation type="journal article" date="2012" name="Science">
        <title>The Paleozoic origin of enzymatic lignin decomposition reconstructed from 31 fungal genomes.</title>
        <authorList>
            <person name="Floudas D."/>
            <person name="Binder M."/>
            <person name="Riley R."/>
            <person name="Barry K."/>
            <person name="Blanchette R.A."/>
            <person name="Henrissat B."/>
            <person name="Martinez A.T."/>
            <person name="Otillar R."/>
            <person name="Spatafora J.W."/>
            <person name="Yadav J.S."/>
            <person name="Aerts A."/>
            <person name="Benoit I."/>
            <person name="Boyd A."/>
            <person name="Carlson A."/>
            <person name="Copeland A."/>
            <person name="Coutinho P.M."/>
            <person name="de Vries R.P."/>
            <person name="Ferreira P."/>
            <person name="Findley K."/>
            <person name="Foster B."/>
            <person name="Gaskell J."/>
            <person name="Glotzer D."/>
            <person name="Gorecki P."/>
            <person name="Heitman J."/>
            <person name="Hesse C."/>
            <person name="Hori C."/>
            <person name="Igarashi K."/>
            <person name="Jurgens J.A."/>
            <person name="Kallen N."/>
            <person name="Kersten P."/>
            <person name="Kohler A."/>
            <person name="Kuees U."/>
            <person name="Kumar T.K.A."/>
            <person name="Kuo A."/>
            <person name="LaButti K."/>
            <person name="Larrondo L.F."/>
            <person name="Lindquist E."/>
            <person name="Ling A."/>
            <person name="Lombard V."/>
            <person name="Lucas S."/>
            <person name="Lundell T."/>
            <person name="Martin R."/>
            <person name="McLaughlin D.J."/>
            <person name="Morgenstern I."/>
            <person name="Morin E."/>
            <person name="Murat C."/>
            <person name="Nagy L.G."/>
            <person name="Nolan M."/>
            <person name="Ohm R.A."/>
            <person name="Patyshakuliyeva A."/>
            <person name="Rokas A."/>
            <person name="Ruiz-Duenas F.J."/>
            <person name="Sabat G."/>
            <person name="Salamov A."/>
            <person name="Samejima M."/>
            <person name="Schmutz J."/>
            <person name="Slot J.C."/>
            <person name="St John F."/>
            <person name="Stenlid J."/>
            <person name="Sun H."/>
            <person name="Sun S."/>
            <person name="Syed K."/>
            <person name="Tsang A."/>
            <person name="Wiebenga A."/>
            <person name="Young D."/>
            <person name="Pisabarro A."/>
            <person name="Eastwood D.C."/>
            <person name="Martin F."/>
            <person name="Cullen D."/>
            <person name="Grigoriev I.V."/>
            <person name="Hibbett D.S."/>
        </authorList>
    </citation>
    <scope>NUCLEOTIDE SEQUENCE [LARGE SCALE GENOMIC DNA]</scope>
    <source>
        <strain evidence="11 12">DJM-731 SS1</strain>
    </source>
</reference>
<organism evidence="11 12">
    <name type="scientific">Dacryopinax primogenitus (strain DJM 731)</name>
    <name type="common">Brown rot fungus</name>
    <dbReference type="NCBI Taxonomy" id="1858805"/>
    <lineage>
        <taxon>Eukaryota</taxon>
        <taxon>Fungi</taxon>
        <taxon>Dikarya</taxon>
        <taxon>Basidiomycota</taxon>
        <taxon>Agaricomycotina</taxon>
        <taxon>Dacrymycetes</taxon>
        <taxon>Dacrymycetales</taxon>
        <taxon>Dacrymycetaceae</taxon>
        <taxon>Dacryopinax</taxon>
    </lineage>
</organism>
<keyword evidence="5 9" id="KW-0479">Metal-binding</keyword>
<name>M5G1Q3_DACPD</name>
<evidence type="ECO:0000313" key="12">
    <source>
        <dbReference type="Proteomes" id="UP000030653"/>
    </source>
</evidence>
<sequence length="272" mass="31013">MAEEGEEERGRAKGEGGEADLFKRLIRANEDEGDGSKLNDDELLSTTYVFLLAGHETTANTLAFACALLALNPSVQAKLREEADSVWPSVSSLSSEIAFQSYREDMPRLKYAEATFRETLRLFPAEVRITKRVARDTVLRGTYLKTGEKYDMPVPKGTVFWIDIWAVHRMKMWWGEDAEEFRPDRFLDTAEYKWPRDAFMPFSLGARACIGARFATLEGMLILSLLVREYEICLTPEMEALPVEERMRQMLSWKIGVAIQAKGAKVLLKKRK</sequence>
<protein>
    <submittedName>
        <fullName evidence="11">Cytochrome P450</fullName>
    </submittedName>
</protein>
<dbReference type="Proteomes" id="UP000030653">
    <property type="component" value="Unassembled WGS sequence"/>
</dbReference>
<dbReference type="HOGENOM" id="CLU_001570_25_1_1"/>
<evidence type="ECO:0000256" key="4">
    <source>
        <dbReference type="ARBA" id="ARBA00022617"/>
    </source>
</evidence>
<dbReference type="RefSeq" id="XP_040626704.1">
    <property type="nucleotide sequence ID" value="XM_040775295.1"/>
</dbReference>
<gene>
    <name evidence="11" type="ORF">DACRYDRAFT_54973</name>
</gene>
<comment type="similarity">
    <text evidence="3 10">Belongs to the cytochrome P450 family.</text>
</comment>
<evidence type="ECO:0000256" key="9">
    <source>
        <dbReference type="PIRSR" id="PIRSR602401-1"/>
    </source>
</evidence>
<accession>M5G1Q3</accession>
<dbReference type="GeneID" id="63690357"/>
<dbReference type="PANTHER" id="PTHR24305">
    <property type="entry name" value="CYTOCHROME P450"/>
    <property type="match status" value="1"/>
</dbReference>
<keyword evidence="6 10" id="KW-0560">Oxidoreductase</keyword>
<evidence type="ECO:0000313" key="11">
    <source>
        <dbReference type="EMBL" id="EJT99806.1"/>
    </source>
</evidence>
<dbReference type="GO" id="GO:0005506">
    <property type="term" value="F:iron ion binding"/>
    <property type="evidence" value="ECO:0007669"/>
    <property type="project" value="InterPro"/>
</dbReference>
<dbReference type="GO" id="GO:0020037">
    <property type="term" value="F:heme binding"/>
    <property type="evidence" value="ECO:0007669"/>
    <property type="project" value="InterPro"/>
</dbReference>
<dbReference type="PRINTS" id="PR00463">
    <property type="entry name" value="EP450I"/>
</dbReference>
<dbReference type="AlphaFoldDB" id="M5G1Q3"/>
<evidence type="ECO:0000256" key="2">
    <source>
        <dbReference type="ARBA" id="ARBA00005179"/>
    </source>
</evidence>
<keyword evidence="7 9" id="KW-0408">Iron</keyword>
<evidence type="ECO:0000256" key="6">
    <source>
        <dbReference type="ARBA" id="ARBA00023002"/>
    </source>
</evidence>
<keyword evidence="4 9" id="KW-0349">Heme</keyword>
<comment type="pathway">
    <text evidence="2">Secondary metabolite biosynthesis.</text>
</comment>
<dbReference type="GO" id="GO:0004497">
    <property type="term" value="F:monooxygenase activity"/>
    <property type="evidence" value="ECO:0007669"/>
    <property type="project" value="UniProtKB-KW"/>
</dbReference>